<reference evidence="1 2" key="1">
    <citation type="submission" date="2018-12" db="EMBL/GenBank/DDBJ databases">
        <title>The complete genome of the methanogenic archaea of the candidate phylum Verstraetearchaeota, obtained from the metagenome of underground thermal water.</title>
        <authorList>
            <person name="Kadnikov V.V."/>
            <person name="Mardanov A.V."/>
            <person name="Beletsky A.V."/>
            <person name="Karnachuk O.V."/>
            <person name="Ravin N.V."/>
        </authorList>
    </citation>
    <scope>NUCLEOTIDE SEQUENCE [LARGE SCALE GENOMIC DNA]</scope>
    <source>
        <strain evidence="1">Ch88</strain>
    </source>
</reference>
<evidence type="ECO:0000313" key="1">
    <source>
        <dbReference type="EMBL" id="RWX73720.1"/>
    </source>
</evidence>
<dbReference type="Proteomes" id="UP000288215">
    <property type="component" value="Unassembled WGS sequence"/>
</dbReference>
<sequence>MAESPRLTKQAILEGANARATVHVREYGADVVIRPLTDGELTKVFATVGAVSLKEDGTPDFSKVDLSKNFEALRLVVSMGMVEPKLTVEEVGSMKFGVPEYIGMKILEMSGVAGVEAPKKKDDGRVR</sequence>
<dbReference type="AlphaFoldDB" id="A0A444L849"/>
<proteinExistence type="predicted"/>
<organism evidence="1 2">
    <name type="scientific">Methanosuratincola subterraneus</name>
    <dbReference type="NCBI Taxonomy" id="2593994"/>
    <lineage>
        <taxon>Archaea</taxon>
        <taxon>Thermoproteota</taxon>
        <taxon>Methanosuratincolia</taxon>
        <taxon>Candidatus Methanomethylicales</taxon>
        <taxon>Candidatus Methanomethylicaceae</taxon>
        <taxon>Candidatus Methanosuratincola (ex Vanwonterghem et al. 2016)</taxon>
    </lineage>
</organism>
<evidence type="ECO:0000313" key="2">
    <source>
        <dbReference type="Proteomes" id="UP000288215"/>
    </source>
</evidence>
<gene>
    <name evidence="1" type="ORF">Metus_0499</name>
</gene>
<name>A0A444L849_METS7</name>
<protein>
    <submittedName>
        <fullName evidence="1">Uncharacterized protein</fullName>
    </submittedName>
</protein>
<dbReference type="EMBL" id="RXGA01000002">
    <property type="protein sequence ID" value="RWX73720.1"/>
    <property type="molecule type" value="Genomic_DNA"/>
</dbReference>
<accession>A0A444L849</accession>
<comment type="caution">
    <text evidence="1">The sequence shown here is derived from an EMBL/GenBank/DDBJ whole genome shotgun (WGS) entry which is preliminary data.</text>
</comment>